<dbReference type="InterPro" id="IPR016166">
    <property type="entry name" value="FAD-bd_PCMH"/>
</dbReference>
<reference evidence="7 8" key="1">
    <citation type="submission" date="2016-10" db="EMBL/GenBank/DDBJ databases">
        <authorList>
            <person name="de Groot N.N."/>
        </authorList>
    </citation>
    <scope>NUCLEOTIDE SEQUENCE [LARGE SCALE GENOMIC DNA]</scope>
    <source>
        <strain evidence="7 8">DSM 21771</strain>
    </source>
</reference>
<dbReference type="GO" id="GO:0016491">
    <property type="term" value="F:oxidoreductase activity"/>
    <property type="evidence" value="ECO:0007669"/>
    <property type="project" value="UniProtKB-KW"/>
</dbReference>
<dbReference type="InterPro" id="IPR004113">
    <property type="entry name" value="FAD-bd_oxidored_4_C"/>
</dbReference>
<accession>A0A1G8JWJ0</accession>
<dbReference type="RefSeq" id="WP_090395886.1">
    <property type="nucleotide sequence ID" value="NZ_FNEN01000001.1"/>
</dbReference>
<dbReference type="InterPro" id="IPR016164">
    <property type="entry name" value="FAD-linked_Oxase-like_C"/>
</dbReference>
<dbReference type="InterPro" id="IPR016169">
    <property type="entry name" value="FAD-bd_PCMH_sub2"/>
</dbReference>
<evidence type="ECO:0000256" key="4">
    <source>
        <dbReference type="ARBA" id="ARBA00022827"/>
    </source>
</evidence>
<name>A0A1G8JWJ0_9BACI</name>
<evidence type="ECO:0000256" key="2">
    <source>
        <dbReference type="ARBA" id="ARBA00008000"/>
    </source>
</evidence>
<dbReference type="SUPFAM" id="SSF55103">
    <property type="entry name" value="FAD-linked oxidases, C-terminal domain"/>
    <property type="match status" value="1"/>
</dbReference>
<evidence type="ECO:0000256" key="3">
    <source>
        <dbReference type="ARBA" id="ARBA00022630"/>
    </source>
</evidence>
<keyword evidence="8" id="KW-1185">Reference proteome</keyword>
<dbReference type="InterPro" id="IPR051914">
    <property type="entry name" value="FAD-linked_OxidoTrans_Type4"/>
</dbReference>
<organism evidence="7 8">
    <name type="scientific">Natribacillus halophilus</name>
    <dbReference type="NCBI Taxonomy" id="549003"/>
    <lineage>
        <taxon>Bacteria</taxon>
        <taxon>Bacillati</taxon>
        <taxon>Bacillota</taxon>
        <taxon>Bacilli</taxon>
        <taxon>Bacillales</taxon>
        <taxon>Bacillaceae</taxon>
        <taxon>Natribacillus</taxon>
    </lineage>
</organism>
<sequence>METGWIEALQAKMGEKMISSRSDLDTYSYDAAFGEFFPEAVVYVTNTEAVSEVLKIANEYKVSVTPRGLGTGLSGGDLPVHGGITLDMTQWPASVEVFPNDLVARVSPGTLTSEIHAEAEKHGLMYPPDPSSSNISTIGGNLAENAGGPRGLKYGVTKDYVLGLEVVTPEGEIMHTGGHTIKNVTGLDLTKLMVGSEGILGMITGATLKLIPKPAAAQTVMAAFSTMEVAGQAVSKTLTSGILPAKMEFIDQACAQAVEKYEPLGLPTNVEAIVLVELDGHPTAVQEEAEAVSKIMKELGGTNISQPQTKEDALNMWKARRLVSPATANIKPTRASEDATVPRSQIPAMMARLAEIREKYDLLLVVFGHAGDGNLHPNILCDDRDPEEIERVKQAIEEIFQSALELGGTLSGEHGIGTMKSPFLEKELGPVGVDMMKRIKQSWDPNNIMNPGKIFPDKGQRLILSRAVERE</sequence>
<dbReference type="Gene3D" id="1.10.45.10">
    <property type="entry name" value="Vanillyl-alcohol Oxidase, Chain A, domain 4"/>
    <property type="match status" value="1"/>
</dbReference>
<protein>
    <submittedName>
        <fullName evidence="7">Glycolate oxidase</fullName>
    </submittedName>
</protein>
<dbReference type="EMBL" id="FNEN01000001">
    <property type="protein sequence ID" value="SDI35505.1"/>
    <property type="molecule type" value="Genomic_DNA"/>
</dbReference>
<dbReference type="PROSITE" id="PS51387">
    <property type="entry name" value="FAD_PCMH"/>
    <property type="match status" value="1"/>
</dbReference>
<dbReference type="PANTHER" id="PTHR42934:SF2">
    <property type="entry name" value="GLYCOLATE OXIDASE SUBUNIT GLCD"/>
    <property type="match status" value="1"/>
</dbReference>
<dbReference type="InterPro" id="IPR016171">
    <property type="entry name" value="Vanillyl_alc_oxidase_C-sub2"/>
</dbReference>
<dbReference type="Gene3D" id="3.30.465.10">
    <property type="match status" value="1"/>
</dbReference>
<dbReference type="Pfam" id="PF01565">
    <property type="entry name" value="FAD_binding_4"/>
    <property type="match status" value="1"/>
</dbReference>
<evidence type="ECO:0000313" key="8">
    <source>
        <dbReference type="Proteomes" id="UP000198853"/>
    </source>
</evidence>
<comment type="similarity">
    <text evidence="2">Belongs to the FAD-binding oxidoreductase/transferase type 4 family.</text>
</comment>
<dbReference type="Gene3D" id="3.30.70.2740">
    <property type="match status" value="1"/>
</dbReference>
<dbReference type="Proteomes" id="UP000198853">
    <property type="component" value="Unassembled WGS sequence"/>
</dbReference>
<keyword evidence="3" id="KW-0285">Flavoprotein</keyword>
<evidence type="ECO:0000256" key="1">
    <source>
        <dbReference type="ARBA" id="ARBA00001974"/>
    </source>
</evidence>
<evidence type="ECO:0000259" key="6">
    <source>
        <dbReference type="PROSITE" id="PS51387"/>
    </source>
</evidence>
<dbReference type="Pfam" id="PF02913">
    <property type="entry name" value="FAD-oxidase_C"/>
    <property type="match status" value="1"/>
</dbReference>
<dbReference type="PANTHER" id="PTHR42934">
    <property type="entry name" value="GLYCOLATE OXIDASE SUBUNIT GLCD"/>
    <property type="match status" value="1"/>
</dbReference>
<gene>
    <name evidence="7" type="ORF">SAMN04488123_101431</name>
</gene>
<evidence type="ECO:0000313" key="7">
    <source>
        <dbReference type="EMBL" id="SDI35505.1"/>
    </source>
</evidence>
<dbReference type="InterPro" id="IPR006094">
    <property type="entry name" value="Oxid_FAD_bind_N"/>
</dbReference>
<dbReference type="AlphaFoldDB" id="A0A1G8JWJ0"/>
<dbReference type="OrthoDB" id="9767256at2"/>
<comment type="cofactor">
    <cofactor evidence="1">
        <name>FAD</name>
        <dbReference type="ChEBI" id="CHEBI:57692"/>
    </cofactor>
</comment>
<keyword evidence="4" id="KW-0274">FAD</keyword>
<proteinExistence type="inferred from homology"/>
<dbReference type="FunFam" id="3.30.70.2740:FF:000001">
    <property type="entry name" value="D-lactate dehydrogenase mitochondrial"/>
    <property type="match status" value="1"/>
</dbReference>
<evidence type="ECO:0000256" key="5">
    <source>
        <dbReference type="ARBA" id="ARBA00023002"/>
    </source>
</evidence>
<dbReference type="SUPFAM" id="SSF56176">
    <property type="entry name" value="FAD-binding/transporter-associated domain-like"/>
    <property type="match status" value="1"/>
</dbReference>
<keyword evidence="5" id="KW-0560">Oxidoreductase</keyword>
<dbReference type="InterPro" id="IPR036318">
    <property type="entry name" value="FAD-bd_PCMH-like_sf"/>
</dbReference>
<dbReference type="FunFam" id="1.10.45.10:FF:000001">
    <property type="entry name" value="D-lactate dehydrogenase mitochondrial"/>
    <property type="match status" value="1"/>
</dbReference>
<dbReference type="GO" id="GO:0071949">
    <property type="term" value="F:FAD binding"/>
    <property type="evidence" value="ECO:0007669"/>
    <property type="project" value="InterPro"/>
</dbReference>
<feature type="domain" description="FAD-binding PCMH-type" evidence="6">
    <location>
        <begin position="34"/>
        <end position="213"/>
    </location>
</feature>